<evidence type="ECO:0000313" key="2">
    <source>
        <dbReference type="Proteomes" id="UP000085678"/>
    </source>
</evidence>
<feature type="region of interest" description="Disordered" evidence="1">
    <location>
        <begin position="1493"/>
        <end position="1533"/>
    </location>
</feature>
<feature type="compositionally biased region" description="Polar residues" evidence="1">
    <location>
        <begin position="564"/>
        <end position="595"/>
    </location>
</feature>
<name>A0A1S3ITJ4_LINAN</name>
<dbReference type="KEGG" id="lak:106167331"/>
<feature type="compositionally biased region" description="Polar residues" evidence="1">
    <location>
        <begin position="148"/>
        <end position="162"/>
    </location>
</feature>
<feature type="region of interest" description="Disordered" evidence="1">
    <location>
        <begin position="971"/>
        <end position="994"/>
    </location>
</feature>
<feature type="compositionally biased region" description="Basic and acidic residues" evidence="1">
    <location>
        <begin position="1499"/>
        <end position="1509"/>
    </location>
</feature>
<feature type="region of interest" description="Disordered" evidence="1">
    <location>
        <begin position="1443"/>
        <end position="1462"/>
    </location>
</feature>
<feature type="compositionally biased region" description="Polar residues" evidence="1">
    <location>
        <begin position="1444"/>
        <end position="1461"/>
    </location>
</feature>
<feature type="region of interest" description="Disordered" evidence="1">
    <location>
        <begin position="699"/>
        <end position="820"/>
    </location>
</feature>
<dbReference type="RefSeq" id="XP_013401530.1">
    <property type="nucleotide sequence ID" value="XM_013546076.2"/>
</dbReference>
<dbReference type="InParanoid" id="A0A1S3ITJ4"/>
<protein>
    <submittedName>
        <fullName evidence="3">Cell wall protein DAN4</fullName>
    </submittedName>
</protein>
<feature type="region of interest" description="Disordered" evidence="1">
    <location>
        <begin position="1008"/>
        <end position="1035"/>
    </location>
</feature>
<feature type="compositionally biased region" description="Polar residues" evidence="1">
    <location>
        <begin position="270"/>
        <end position="287"/>
    </location>
</feature>
<feature type="region of interest" description="Disordered" evidence="1">
    <location>
        <begin position="270"/>
        <end position="319"/>
    </location>
</feature>
<feature type="region of interest" description="Disordered" evidence="1">
    <location>
        <begin position="909"/>
        <end position="954"/>
    </location>
</feature>
<sequence>MEGYLPSEKARLVLGYLKEVGSLNTFKTFLSECPYLAEYASLYRRGHEYPLHIGGQTLSQILDDYAKIKSKGCRIPEPVASVWQSFESMCHELKMCYIPQMRLPVMGQSHRSRRGSMIQSLKNSFALSGNTHDSKTKNNDGDCKRSISDSAIRNDTNETEPNANLHEQDNLYDSTKMAASQVLEDKQPVHILPVNLSTLRDAGIQVITQEGINKQLSKNVKQRHLGVQFSSSSPNILNQSHSQLHDMTGSDNCFETEVLGHEEKAQSEHCISSTKIRTSHSCSNNETLRVKTEPQAQKREESKSVKPVIDSSDSQNPLVGIRDNQQSAINDDFDVLQTPKKLEIAVEEKCIGKSPKRKCLQPKRRSIQEESPAKLSSSSTADRTFNVPATTKGDPPNLKEKETHGQVASDNSLEFCNAEDAVDIPHVLEQLLSNTEIHQKLAENINKVKYKGQDAPPTPQTPAPDVLDDFLIMPEADLPSEAITDVIEMTKHDPVFDSLFKLFSIDKNDFLEKEYGPNFAHKPRASFHENQQGTEEQSQQSTKAHETLASGEKSSELQQQTQQHVINTQPTEKPSSDLPTTPSRNARRAQSLNKKTANKRRSKGRPTKRAASKLPVLLPAPPVQSRTLPDISRFRNIAPKCTSETPSGIFKCVVVNVPSTDTNPSIQSVEPATKASSMAAVAFSSTASPLCLDSKQVPPNTAAVSVPGADHSSTMVRSSTAAASVPPAGHSTPRKEAEKPSTKWSPATKAHETLASGEKSSELQQQTQQHVINTQPTEKPSSDLPTTPSRNARRAQSLNKKTANKRRSKGRPTKRAASKLPVLLPAPPVQSRTLPDISRFRNIAPKCTSETPSGIFKCVVVNVPSTDTIPSIQSVEPATKASSMAAVAFSSTASPLCLDSKQVPPNTAAVSVPGADHSSTMVRSSTAAASVPPAGHSTPRKEAEKPSTKWSPGLKALINMASPEKPIIEISVEKNQGLKPSTSRSKSSKPSVPLNVAYVPDGLLSTELLKDNNSDSSPTASLLQSSDKSTEQQQEISGICSGLHTNSTFQTISPGAILLTPSSDSTAHSHLGYFHSPCPAAQGGMVEGNNMSKKTITKHVRVLSFKKDSKVSKPVTAKSKAALPTDEGVICDKKQRRRAPKTDRNVETNFFVGKRPIETINVFQERKLPSLHPKKNLNSKKETVRDLLRAKMEGKKIAQGNDANQVAMPSAENAQQVILSDLVCPPQSKDLLTQKTNGIDLTFVEKSDLCPASDALAAPALRQHPSAPAFSRQTWATVFGENSNQAYQPYPCIEKAKPDCTERRRQNKHIHKHKHKNINHKRSCSKYSTKKYESGQLPVFSFSAPSVLEKVESNPPTQGDMCTAISPQPILQMELTSPAVILPTVTSSQTAPHIINDDAAGNNQLLPCSDSSATTKFVSQELHKSEMTAAMFTSVKDNIEHSTVEPTSKLTPVPSKTIQDSNESEVAETLVCLATRLPDLMDPDLENTTASLQMATGGKKVDSSQEMKPRGRKRRERGKCDEPRAKKSKLKKLSKMDVDKFLSKLHG</sequence>
<gene>
    <name evidence="3" type="primary">LOC106167331</name>
</gene>
<feature type="compositionally biased region" description="Basic and acidic residues" evidence="1">
    <location>
        <begin position="288"/>
        <end position="304"/>
    </location>
</feature>
<proteinExistence type="predicted"/>
<feature type="compositionally biased region" description="Low complexity" evidence="1">
    <location>
        <begin position="979"/>
        <end position="993"/>
    </location>
</feature>
<accession>A0A1S3ITJ4</accession>
<feature type="compositionally biased region" description="Basic residues" evidence="1">
    <location>
        <begin position="802"/>
        <end position="817"/>
    </location>
</feature>
<feature type="compositionally biased region" description="Polar residues" evidence="1">
    <location>
        <begin position="711"/>
        <end position="722"/>
    </location>
</feature>
<feature type="region of interest" description="Disordered" evidence="1">
    <location>
        <begin position="516"/>
        <end position="615"/>
    </location>
</feature>
<feature type="region of interest" description="Disordered" evidence="1">
    <location>
        <begin position="357"/>
        <end position="406"/>
    </location>
</feature>
<organism evidence="2 3">
    <name type="scientific">Lingula anatina</name>
    <name type="common">Brachiopod</name>
    <name type="synonym">Lingula unguis</name>
    <dbReference type="NCBI Taxonomy" id="7574"/>
    <lineage>
        <taxon>Eukaryota</taxon>
        <taxon>Metazoa</taxon>
        <taxon>Spiralia</taxon>
        <taxon>Lophotrochozoa</taxon>
        <taxon>Brachiopoda</taxon>
        <taxon>Linguliformea</taxon>
        <taxon>Lingulata</taxon>
        <taxon>Lingulida</taxon>
        <taxon>Linguloidea</taxon>
        <taxon>Lingulidae</taxon>
        <taxon>Lingula</taxon>
    </lineage>
</organism>
<evidence type="ECO:0000256" key="1">
    <source>
        <dbReference type="SAM" id="MobiDB-lite"/>
    </source>
</evidence>
<feature type="compositionally biased region" description="Low complexity" evidence="1">
    <location>
        <begin position="531"/>
        <end position="542"/>
    </location>
</feature>
<feature type="compositionally biased region" description="Basic residues" evidence="1">
    <location>
        <begin position="596"/>
        <end position="611"/>
    </location>
</feature>
<dbReference type="Proteomes" id="UP000085678">
    <property type="component" value="Unplaced"/>
</dbReference>
<keyword evidence="2" id="KW-1185">Reference proteome</keyword>
<feature type="compositionally biased region" description="Polar residues" evidence="1">
    <location>
        <begin position="917"/>
        <end position="928"/>
    </location>
</feature>
<dbReference type="OrthoDB" id="6287635at2759"/>
<reference evidence="3" key="1">
    <citation type="submission" date="2025-08" db="UniProtKB">
        <authorList>
            <consortium name="RefSeq"/>
        </authorList>
    </citation>
    <scope>IDENTIFICATION</scope>
    <source>
        <tissue evidence="3">Gonads</tissue>
    </source>
</reference>
<feature type="region of interest" description="Disordered" evidence="1">
    <location>
        <begin position="127"/>
        <end position="169"/>
    </location>
</feature>
<feature type="compositionally biased region" description="Polar residues" evidence="1">
    <location>
        <begin position="770"/>
        <end position="801"/>
    </location>
</feature>
<feature type="compositionally biased region" description="Basic and acidic residues" evidence="1">
    <location>
        <begin position="132"/>
        <end position="147"/>
    </location>
</feature>
<evidence type="ECO:0000313" key="3">
    <source>
        <dbReference type="RefSeq" id="XP_013401530.1"/>
    </source>
</evidence>
<feature type="compositionally biased region" description="Polar residues" evidence="1">
    <location>
        <begin position="1014"/>
        <end position="1035"/>
    </location>
</feature>
<dbReference type="GeneID" id="106167331"/>
<dbReference type="STRING" id="7574.A0A1S3ITJ4"/>
<feature type="compositionally biased region" description="Polar residues" evidence="1">
    <location>
        <begin position="374"/>
        <end position="389"/>
    </location>
</feature>